<name>A0A2M7E6N2_9BACT</name>
<dbReference type="PANTHER" id="PTHR40447">
    <property type="entry name" value="ANAEROBIC SULFITE REDUCTASE SUBUNIT A"/>
    <property type="match status" value="1"/>
</dbReference>
<feature type="compositionally biased region" description="Pro residues" evidence="4">
    <location>
        <begin position="47"/>
        <end position="58"/>
    </location>
</feature>
<keyword evidence="2" id="KW-0408">Iron</keyword>
<evidence type="ECO:0000313" key="6">
    <source>
        <dbReference type="EMBL" id="PIV63358.1"/>
    </source>
</evidence>
<protein>
    <recommendedName>
        <fullName evidence="5">4Fe-4S ferredoxin-type domain-containing protein</fullName>
    </recommendedName>
</protein>
<accession>A0A2M7E6N2</accession>
<reference evidence="7" key="1">
    <citation type="submission" date="2017-09" db="EMBL/GenBank/DDBJ databases">
        <title>Depth-based differentiation of microbial function through sediment-hosted aquifers and enrichment of novel symbionts in the deep terrestrial subsurface.</title>
        <authorList>
            <person name="Probst A.J."/>
            <person name="Ladd B."/>
            <person name="Jarett J.K."/>
            <person name="Geller-Mcgrath D.E."/>
            <person name="Sieber C.M.K."/>
            <person name="Emerson J.B."/>
            <person name="Anantharaman K."/>
            <person name="Thomas B.C."/>
            <person name="Malmstrom R."/>
            <person name="Stieglmeier M."/>
            <person name="Klingl A."/>
            <person name="Woyke T."/>
            <person name="Ryan C.M."/>
            <person name="Banfield J.F."/>
        </authorList>
    </citation>
    <scope>NUCLEOTIDE SEQUENCE [LARGE SCALE GENOMIC DNA]</scope>
</reference>
<proteinExistence type="predicted"/>
<dbReference type="EMBL" id="PETL01000376">
    <property type="protein sequence ID" value="PIV63358.1"/>
    <property type="molecule type" value="Genomic_DNA"/>
</dbReference>
<evidence type="ECO:0000256" key="2">
    <source>
        <dbReference type="ARBA" id="ARBA00023004"/>
    </source>
</evidence>
<gene>
    <name evidence="6" type="ORF">COS11_07855</name>
</gene>
<sequence>MREKAEIYYLKNEDWQEFIEQASAKYRLYAPGKGLVEPEYRIYPSPQSSPSPSLPLPPGERIRGEGAGEEIGEGVVYEGARITQSLKSFIYPLREKVSPDQPSSAKKNIILGVKACDLKALSVLDKIFLDPDFPDSFYQERRKNTILISDDCTEPRESCFCTLLGSSPFPEGNFDLNLSFLDKGILVEVGSKKGKDLLEEYKILPLTNHADFSRNLESPSLHLTHSQISLRPAEEKELKMRREKRGKVIEKLKEINKDFKFPQDPLTLVKGKYDSPVWSEVSEDCVGCAACTNICPACHCFLLSELSTLNSELSTTKFEKLRNWDSCQYTGFARVAAGANPRKKLMERFRNRFYCKLEHKPQNFKLLACTGCGRCIEACQGKIDIREVLTKLARSEG</sequence>
<feature type="domain" description="4Fe-4S ferredoxin-type" evidence="5">
    <location>
        <begin position="359"/>
        <end position="388"/>
    </location>
</feature>
<comment type="caution">
    <text evidence="6">The sequence shown here is derived from an EMBL/GenBank/DDBJ whole genome shotgun (WGS) entry which is preliminary data.</text>
</comment>
<evidence type="ECO:0000256" key="3">
    <source>
        <dbReference type="ARBA" id="ARBA00023014"/>
    </source>
</evidence>
<dbReference type="Pfam" id="PF17179">
    <property type="entry name" value="Fer4_22"/>
    <property type="match status" value="1"/>
</dbReference>
<dbReference type="GO" id="GO:0051536">
    <property type="term" value="F:iron-sulfur cluster binding"/>
    <property type="evidence" value="ECO:0007669"/>
    <property type="project" value="UniProtKB-KW"/>
</dbReference>
<keyword evidence="1" id="KW-0479">Metal-binding</keyword>
<organism evidence="6 7">
    <name type="scientific">bacterium (Candidatus Ratteibacteria) CG01_land_8_20_14_3_00_40_19</name>
    <dbReference type="NCBI Taxonomy" id="2014290"/>
    <lineage>
        <taxon>Bacteria</taxon>
        <taxon>Candidatus Ratteibacteria</taxon>
    </lineage>
</organism>
<dbReference type="PROSITE" id="PS51379">
    <property type="entry name" value="4FE4S_FER_2"/>
    <property type="match status" value="2"/>
</dbReference>
<evidence type="ECO:0000256" key="1">
    <source>
        <dbReference type="ARBA" id="ARBA00022723"/>
    </source>
</evidence>
<evidence type="ECO:0000259" key="5">
    <source>
        <dbReference type="PROSITE" id="PS51379"/>
    </source>
</evidence>
<feature type="region of interest" description="Disordered" evidence="4">
    <location>
        <begin position="40"/>
        <end position="63"/>
    </location>
</feature>
<dbReference type="InterPro" id="IPR017896">
    <property type="entry name" value="4Fe4S_Fe-S-bd"/>
</dbReference>
<dbReference type="PROSITE" id="PS00198">
    <property type="entry name" value="4FE4S_FER_1"/>
    <property type="match status" value="1"/>
</dbReference>
<dbReference type="SUPFAM" id="SSF46548">
    <property type="entry name" value="alpha-helical ferredoxin"/>
    <property type="match status" value="1"/>
</dbReference>
<evidence type="ECO:0000313" key="7">
    <source>
        <dbReference type="Proteomes" id="UP000228886"/>
    </source>
</evidence>
<dbReference type="AlphaFoldDB" id="A0A2M7E6N2"/>
<evidence type="ECO:0000256" key="4">
    <source>
        <dbReference type="SAM" id="MobiDB-lite"/>
    </source>
</evidence>
<feature type="domain" description="4Fe-4S ferredoxin-type" evidence="5">
    <location>
        <begin position="274"/>
        <end position="306"/>
    </location>
</feature>
<dbReference type="GO" id="GO:0046872">
    <property type="term" value="F:metal ion binding"/>
    <property type="evidence" value="ECO:0007669"/>
    <property type="project" value="UniProtKB-KW"/>
</dbReference>
<dbReference type="InterPro" id="IPR017900">
    <property type="entry name" value="4Fe4S_Fe_S_CS"/>
</dbReference>
<dbReference type="Proteomes" id="UP000228886">
    <property type="component" value="Unassembled WGS sequence"/>
</dbReference>
<dbReference type="PANTHER" id="PTHR40447:SF1">
    <property type="entry name" value="ANAEROBIC SULFITE REDUCTASE SUBUNIT A"/>
    <property type="match status" value="1"/>
</dbReference>
<keyword evidence="3" id="KW-0411">Iron-sulfur</keyword>